<evidence type="ECO:0000256" key="15">
    <source>
        <dbReference type="SAM" id="Phobius"/>
    </source>
</evidence>
<feature type="transmembrane region" description="Helical" evidence="15">
    <location>
        <begin position="89"/>
        <end position="116"/>
    </location>
</feature>
<dbReference type="SMR" id="A0A068SHE2"/>
<dbReference type="SUPFAM" id="SSF81333">
    <property type="entry name" value="F1F0 ATP synthase subunit C"/>
    <property type="match status" value="1"/>
</dbReference>
<dbReference type="NCBIfam" id="TIGR01100">
    <property type="entry name" value="V_ATP_synt_C"/>
    <property type="match status" value="1"/>
</dbReference>
<evidence type="ECO:0000256" key="13">
    <source>
        <dbReference type="ARBA" id="ARBA00075098"/>
    </source>
</evidence>
<evidence type="ECO:0000313" key="17">
    <source>
        <dbReference type="EMBL" id="CDH60676.1"/>
    </source>
</evidence>
<evidence type="ECO:0000256" key="12">
    <source>
        <dbReference type="ARBA" id="ARBA00071118"/>
    </source>
</evidence>
<reference evidence="17" key="1">
    <citation type="submission" date="2013-08" db="EMBL/GenBank/DDBJ databases">
        <title>Gene expansion shapes genome architecture in the human pathogen Lichtheimia corymbifera: an evolutionary genomics analysis in the ancient terrestrial Mucorales (Mucoromycotina).</title>
        <authorList>
            <person name="Schwartze V.U."/>
            <person name="Winter S."/>
            <person name="Shelest E."/>
            <person name="Marcet-Houben M."/>
            <person name="Horn F."/>
            <person name="Wehner S."/>
            <person name="Hoffmann K."/>
            <person name="Riege K."/>
            <person name="Sammeth M."/>
            <person name="Nowrousian M."/>
            <person name="Valiante V."/>
            <person name="Linde J."/>
            <person name="Jacobsen I.D."/>
            <person name="Marz M."/>
            <person name="Brakhage A.A."/>
            <person name="Gabaldon T."/>
            <person name="Bocker S."/>
            <person name="Voigt K."/>
        </authorList>
    </citation>
    <scope>NUCLEOTIDE SEQUENCE [LARGE SCALE GENOMIC DNA]</scope>
    <source>
        <strain evidence="17">FSU 9682</strain>
    </source>
</reference>
<gene>
    <name evidence="17" type="ORF">LCOR_11457.1</name>
</gene>
<dbReference type="Proteomes" id="UP000027586">
    <property type="component" value="Unassembled WGS sequence"/>
</dbReference>
<evidence type="ECO:0000256" key="3">
    <source>
        <dbReference type="ARBA" id="ARBA00022448"/>
    </source>
</evidence>
<feature type="domain" description="V-ATPase proteolipid subunit C-like" evidence="16">
    <location>
        <begin position="95"/>
        <end position="154"/>
    </location>
</feature>
<dbReference type="Gene3D" id="1.20.120.610">
    <property type="entry name" value="lithium bound rotor ring of v- atpase"/>
    <property type="match status" value="1"/>
</dbReference>
<evidence type="ECO:0000256" key="14">
    <source>
        <dbReference type="SAM" id="MobiDB-lite"/>
    </source>
</evidence>
<comment type="function">
    <text evidence="9">Proton-conducting pore forming subunit of the V0 complex of vacuolar(H+)-ATPase (V-ATPase), a multisubunit enzyme composed of a peripheral complex (V1) that hydrolyzes ATP and a membrane integral complex (V0) that translocates protons. V-ATPase is responsible for acidifying and maintaining the pH of intracellular compartments.</text>
</comment>
<dbReference type="PRINTS" id="PR00122">
    <property type="entry name" value="VACATPASE"/>
</dbReference>
<accession>A0A068SHE2</accession>
<dbReference type="GO" id="GO:0005774">
    <property type="term" value="C:vacuolar membrane"/>
    <property type="evidence" value="ECO:0007669"/>
    <property type="project" value="UniProtKB-SubCell"/>
</dbReference>
<dbReference type="OrthoDB" id="2266521at2759"/>
<evidence type="ECO:0000259" key="16">
    <source>
        <dbReference type="Pfam" id="PF00137"/>
    </source>
</evidence>
<evidence type="ECO:0000313" key="18">
    <source>
        <dbReference type="Proteomes" id="UP000027586"/>
    </source>
</evidence>
<comment type="caution">
    <text evidence="17">The sequence shown here is derived from an EMBL/GenBank/DDBJ whole genome shotgun (WGS) entry which is preliminary data.</text>
</comment>
<evidence type="ECO:0000256" key="2">
    <source>
        <dbReference type="ARBA" id="ARBA00007296"/>
    </source>
</evidence>
<evidence type="ECO:0000256" key="7">
    <source>
        <dbReference type="ARBA" id="ARBA00023065"/>
    </source>
</evidence>
<dbReference type="InterPro" id="IPR000245">
    <property type="entry name" value="ATPase_proteolipid_csu"/>
</dbReference>
<comment type="similarity">
    <text evidence="2">Belongs to the V-ATPase proteolipid subunit family.</text>
</comment>
<dbReference type="STRING" id="1263082.A0A068SHE2"/>
<evidence type="ECO:0000256" key="8">
    <source>
        <dbReference type="ARBA" id="ARBA00023136"/>
    </source>
</evidence>
<keyword evidence="4 15" id="KW-0812">Transmembrane</keyword>
<comment type="subunit">
    <text evidence="10">V-ATPase is a heteromultimeric enzyme composed of a peripheral catalytic V1 complex (components A to H) attached to an integral membrane V0 proton pore complex (components: a, c, c', c'', d, e, f and VOA1). The decameric c-ring forms the proton-conducting pore, and is composed of eight proteolipid subunits c, one subunit c' and one subunit c''.</text>
</comment>
<sequence length="775" mass="86520">MDPVHYCPTYAPFFGFAGVFAAMAFSSLGAAYGTSKAGIGIAGIGPFKPELVMKSLIPVVMSGIVAVYGLVVAVLLVGQMSPTSGYSLFSGFVALAAGLSVGIGGLSAGYAIGIVGDYCVRGYARETRLFVAMVLILIFAEVLGLYGLIVALILNAKADNTYSAGMKQDDDYAAGNRRDSIVIMDSNQSSGSSDNMAQAVMWQQVPTSKVDTIIDDFEMIDDDHQQQQQPTTERSFLLSSNNASEYYSDYADTSSSNLYGTSTLSATFLQTQTRPVCFRVLFMGNTESIGNINRSKTLVLRKLSEVIASLLPRSSSNDPGTTDFREKTHNVVFLDAFDTSPIETYEDNGLHVIEADFTDNHDDDQYERRLMNYANTHDVDLVVYFYYNRKQPDDRNMAILEQLSGRMPIWPLLVYSSIPGGGERPHSATGYHHHQRRHRSPVPAANDSIATLGQKLSNKLAHHQIQTIDLKLTGVNPEEHPHFASSTKITSPSSSTPPSSRNNDLILTVDQFATIHRDQVAVILQRWRTEHDNQKGGDDHHHRWWWLYWLQKQQRRSLPFSSTGGALAAATIVGILLLLVGTGFTTSWTQRTTNAMDLSKEAVQIRLNPMWDVVDEETLRQLFVLEVDPERKHDAWKEQTLVVVLETDHLAEKEFPMTYEPGTQYKYVVDVPSPCLIHNTGDIPVHIVWRYQQDETTRLERMVANYPVLSMETCQPVYQRHVAPECTPRTALSAVRRRASSIEWKLLFGKLKHEFKKLAHDMSNACQNLFIKLLS</sequence>
<dbReference type="InterPro" id="IPR035921">
    <property type="entry name" value="F/V-ATP_Csub_sf"/>
</dbReference>
<feature type="transmembrane region" description="Helical" evidence="15">
    <location>
        <begin position="12"/>
        <end position="34"/>
    </location>
</feature>
<dbReference type="CDD" id="cd18175">
    <property type="entry name" value="ATP-synt_Vo_c_ATP6C_rpt1"/>
    <property type="match status" value="1"/>
</dbReference>
<evidence type="ECO:0000256" key="5">
    <source>
        <dbReference type="ARBA" id="ARBA00022781"/>
    </source>
</evidence>
<dbReference type="AlphaFoldDB" id="A0A068SHE2"/>
<keyword evidence="18" id="KW-1185">Reference proteome</keyword>
<feature type="transmembrane region" description="Helical" evidence="15">
    <location>
        <begin position="128"/>
        <end position="154"/>
    </location>
</feature>
<dbReference type="Pfam" id="PF00137">
    <property type="entry name" value="ATP-synt_C"/>
    <property type="match status" value="2"/>
</dbReference>
<dbReference type="CDD" id="cd18176">
    <property type="entry name" value="ATP-synt_Vo_c_ATP6C_rpt2"/>
    <property type="match status" value="1"/>
</dbReference>
<keyword evidence="3" id="KW-0813">Transport</keyword>
<keyword evidence="6 15" id="KW-1133">Transmembrane helix</keyword>
<dbReference type="PANTHER" id="PTHR10263">
    <property type="entry name" value="V-TYPE PROTON ATPASE PROTEOLIPID SUBUNIT"/>
    <property type="match status" value="1"/>
</dbReference>
<feature type="region of interest" description="Disordered" evidence="14">
    <location>
        <begin position="479"/>
        <end position="502"/>
    </location>
</feature>
<evidence type="ECO:0000256" key="10">
    <source>
        <dbReference type="ARBA" id="ARBA00046480"/>
    </source>
</evidence>
<evidence type="ECO:0000256" key="6">
    <source>
        <dbReference type="ARBA" id="ARBA00022989"/>
    </source>
</evidence>
<dbReference type="InterPro" id="IPR011555">
    <property type="entry name" value="ATPase_proteolipid_su_C_euk"/>
</dbReference>
<evidence type="ECO:0000256" key="9">
    <source>
        <dbReference type="ARBA" id="ARBA00045519"/>
    </source>
</evidence>
<keyword evidence="8 15" id="KW-0472">Membrane</keyword>
<dbReference type="GO" id="GO:0033179">
    <property type="term" value="C:proton-transporting V-type ATPase, V0 domain"/>
    <property type="evidence" value="ECO:0007669"/>
    <property type="project" value="InterPro"/>
</dbReference>
<feature type="domain" description="V-ATPase proteolipid subunit C-like" evidence="16">
    <location>
        <begin position="18"/>
        <end position="76"/>
    </location>
</feature>
<evidence type="ECO:0000256" key="11">
    <source>
        <dbReference type="ARBA" id="ARBA00071096"/>
    </source>
</evidence>
<keyword evidence="7" id="KW-0406">Ion transport</keyword>
<comment type="subcellular location">
    <subcellularLocation>
        <location evidence="1">Vacuole membrane</location>
        <topology evidence="1">Multi-pass membrane protein</topology>
    </subcellularLocation>
</comment>
<feature type="compositionally biased region" description="Low complexity" evidence="14">
    <location>
        <begin position="485"/>
        <end position="500"/>
    </location>
</feature>
<dbReference type="EMBL" id="CBTN010000101">
    <property type="protein sequence ID" value="CDH60676.1"/>
    <property type="molecule type" value="Genomic_DNA"/>
</dbReference>
<keyword evidence="5" id="KW-0375">Hydrogen ion transport</keyword>
<dbReference type="InterPro" id="IPR002379">
    <property type="entry name" value="ATPase_proteolipid_c-like_dom"/>
</dbReference>
<proteinExistence type="inferred from homology"/>
<evidence type="ECO:0000256" key="1">
    <source>
        <dbReference type="ARBA" id="ARBA00004128"/>
    </source>
</evidence>
<dbReference type="FunFam" id="1.20.120.610:FF:000001">
    <property type="entry name" value="V-type proton ATPase proteolipid subunit"/>
    <property type="match status" value="1"/>
</dbReference>
<feature type="transmembrane region" description="Helical" evidence="15">
    <location>
        <begin position="560"/>
        <end position="581"/>
    </location>
</feature>
<name>A0A068SHE2_9FUNG</name>
<feature type="transmembrane region" description="Helical" evidence="15">
    <location>
        <begin position="55"/>
        <end position="77"/>
    </location>
</feature>
<organism evidence="17 18">
    <name type="scientific">Lichtheimia corymbifera JMRC:FSU:9682</name>
    <dbReference type="NCBI Taxonomy" id="1263082"/>
    <lineage>
        <taxon>Eukaryota</taxon>
        <taxon>Fungi</taxon>
        <taxon>Fungi incertae sedis</taxon>
        <taxon>Mucoromycota</taxon>
        <taxon>Mucoromycotina</taxon>
        <taxon>Mucoromycetes</taxon>
        <taxon>Mucorales</taxon>
        <taxon>Lichtheimiaceae</taxon>
        <taxon>Lichtheimia</taxon>
    </lineage>
</organism>
<dbReference type="VEuPathDB" id="FungiDB:LCOR_11457.1"/>
<dbReference type="GO" id="GO:0046961">
    <property type="term" value="F:proton-transporting ATPase activity, rotational mechanism"/>
    <property type="evidence" value="ECO:0007669"/>
    <property type="project" value="InterPro"/>
</dbReference>
<protein>
    <recommendedName>
        <fullName evidence="12">V-type proton ATPase subunit C</fullName>
    </recommendedName>
    <alternativeName>
        <fullName evidence="11">V-type proton ATPase subunit c</fullName>
    </alternativeName>
    <alternativeName>
        <fullName evidence="13">Vacuolar proton pump c subunit</fullName>
    </alternativeName>
</protein>
<evidence type="ECO:0000256" key="4">
    <source>
        <dbReference type="ARBA" id="ARBA00022692"/>
    </source>
</evidence>